<dbReference type="InterPro" id="IPR024185">
    <property type="entry name" value="FTHF_cligase-like_sf"/>
</dbReference>
<dbReference type="EC" id="6.3.3.2" evidence="4"/>
<reference evidence="6" key="1">
    <citation type="submission" date="2012-06" db="EMBL/GenBank/DDBJ databases">
        <title>Genome analysis of multiple Granulibacter bethesdensis isolates demonstrates substantial genome diversity.</title>
        <authorList>
            <person name="Greenberg D.E."/>
            <person name="Porcella S.F."/>
            <person name="Zarember K."/>
            <person name="Zelazny A.M."/>
            <person name="Bruno D."/>
            <person name="Martens C."/>
            <person name="Barbian K.D."/>
            <person name="Jaske E."/>
            <person name="Holland S.M."/>
        </authorList>
    </citation>
    <scope>NUCLEOTIDE SEQUENCE [LARGE SCALE GENOMIC DNA]</scope>
    <source>
        <strain evidence="6">CGDNIH3</strain>
    </source>
</reference>
<organism evidence="5 6">
    <name type="scientific">Granulibacter bethesdensis</name>
    <dbReference type="NCBI Taxonomy" id="364410"/>
    <lineage>
        <taxon>Bacteria</taxon>
        <taxon>Pseudomonadati</taxon>
        <taxon>Pseudomonadota</taxon>
        <taxon>Alphaproteobacteria</taxon>
        <taxon>Acetobacterales</taxon>
        <taxon>Acetobacteraceae</taxon>
        <taxon>Granulibacter</taxon>
    </lineage>
</organism>
<protein>
    <recommendedName>
        <fullName evidence="4">5-formyltetrahydrofolate cyclo-ligase</fullName>
        <ecNumber evidence="4">6.3.3.2</ecNumber>
    </recommendedName>
</protein>
<evidence type="ECO:0000313" key="5">
    <source>
        <dbReference type="EMBL" id="AHJ62910.1"/>
    </source>
</evidence>
<evidence type="ECO:0000313" key="6">
    <source>
        <dbReference type="Proteomes" id="UP000019438"/>
    </source>
</evidence>
<keyword evidence="4" id="KW-0460">Magnesium</keyword>
<comment type="catalytic activity">
    <reaction evidence="4">
        <text>(6S)-5-formyl-5,6,7,8-tetrahydrofolate + ATP = (6R)-5,10-methenyltetrahydrofolate + ADP + phosphate</text>
        <dbReference type="Rhea" id="RHEA:10488"/>
        <dbReference type="ChEBI" id="CHEBI:30616"/>
        <dbReference type="ChEBI" id="CHEBI:43474"/>
        <dbReference type="ChEBI" id="CHEBI:57455"/>
        <dbReference type="ChEBI" id="CHEBI:57457"/>
        <dbReference type="ChEBI" id="CHEBI:456216"/>
        <dbReference type="EC" id="6.3.3.2"/>
    </reaction>
</comment>
<keyword evidence="3 4" id="KW-0067">ATP-binding</keyword>
<dbReference type="InterPro" id="IPR002698">
    <property type="entry name" value="FTHF_cligase"/>
</dbReference>
<keyword evidence="5" id="KW-0436">Ligase</keyword>
<name>A0AAN0VFN8_9PROT</name>
<dbReference type="InterPro" id="IPR037171">
    <property type="entry name" value="NagB/RpiA_transferase-like"/>
</dbReference>
<dbReference type="AlphaFoldDB" id="A0AAN0VFN8"/>
<accession>A0AAN0VFN8</accession>
<dbReference type="Proteomes" id="UP000019438">
    <property type="component" value="Chromosome"/>
</dbReference>
<dbReference type="PANTHER" id="PTHR23407">
    <property type="entry name" value="ATPASE INHIBITOR/5-FORMYLTETRAHYDROFOLATE CYCLO-LIGASE"/>
    <property type="match status" value="1"/>
</dbReference>
<comment type="cofactor">
    <cofactor evidence="4">
        <name>Mg(2+)</name>
        <dbReference type="ChEBI" id="CHEBI:18420"/>
    </cofactor>
</comment>
<evidence type="ECO:0000256" key="1">
    <source>
        <dbReference type="ARBA" id="ARBA00010638"/>
    </source>
</evidence>
<dbReference type="NCBIfam" id="TIGR02727">
    <property type="entry name" value="MTHFS_bact"/>
    <property type="match status" value="1"/>
</dbReference>
<dbReference type="KEGG" id="gbc:GbCGDNIH3_1094"/>
<dbReference type="SUPFAM" id="SSF100950">
    <property type="entry name" value="NagB/RpiA/CoA transferase-like"/>
    <property type="match status" value="1"/>
</dbReference>
<dbReference type="PANTHER" id="PTHR23407:SF1">
    <property type="entry name" value="5-FORMYLTETRAHYDROFOLATE CYCLO-LIGASE"/>
    <property type="match status" value="1"/>
</dbReference>
<dbReference type="GO" id="GO:0009396">
    <property type="term" value="P:folic acid-containing compound biosynthetic process"/>
    <property type="evidence" value="ECO:0007669"/>
    <property type="project" value="TreeGrafter"/>
</dbReference>
<dbReference type="GO" id="GO:0046872">
    <property type="term" value="F:metal ion binding"/>
    <property type="evidence" value="ECO:0007669"/>
    <property type="project" value="UniProtKB-KW"/>
</dbReference>
<dbReference type="GO" id="GO:0005524">
    <property type="term" value="F:ATP binding"/>
    <property type="evidence" value="ECO:0007669"/>
    <property type="project" value="UniProtKB-KW"/>
</dbReference>
<evidence type="ECO:0000256" key="3">
    <source>
        <dbReference type="ARBA" id="ARBA00022840"/>
    </source>
</evidence>
<dbReference type="GO" id="GO:0030272">
    <property type="term" value="F:5-formyltetrahydrofolate cyclo-ligase activity"/>
    <property type="evidence" value="ECO:0007669"/>
    <property type="project" value="UniProtKB-EC"/>
</dbReference>
<sequence>MPTCSSRSEEDDTPTARVAPLFLFSHYGAVVMVLADQDMSLAGRKQALRQRAYALRESLDPSAGIALGENLLRDLPPLPGHIVSAFWPLPGELDLRPLMAALYARGHRIALPVTTKKGEKLIFREWTPGVAMIEGRFRTLHPDGPEIIPETVLVPLLAFDRTGNRLGYGGGYYDRTLAALPSVQAIGCAFAAFELEDVPVEATDFPLRAIVTERETILCPDRQPD</sequence>
<dbReference type="GO" id="GO:0035999">
    <property type="term" value="P:tetrahydrofolate interconversion"/>
    <property type="evidence" value="ECO:0007669"/>
    <property type="project" value="TreeGrafter"/>
</dbReference>
<keyword evidence="2 4" id="KW-0547">Nucleotide-binding</keyword>
<gene>
    <name evidence="5" type="ORF">GbCGDNIH3_1094</name>
</gene>
<dbReference type="EMBL" id="CP003181">
    <property type="protein sequence ID" value="AHJ62910.1"/>
    <property type="molecule type" value="Genomic_DNA"/>
</dbReference>
<dbReference type="Pfam" id="PF01812">
    <property type="entry name" value="5-FTHF_cyc-lig"/>
    <property type="match status" value="1"/>
</dbReference>
<keyword evidence="4" id="KW-0479">Metal-binding</keyword>
<comment type="similarity">
    <text evidence="1 4">Belongs to the 5-formyltetrahydrofolate cyclo-ligase family.</text>
</comment>
<dbReference type="Gene3D" id="3.40.50.10420">
    <property type="entry name" value="NagB/RpiA/CoA transferase-like"/>
    <property type="match status" value="1"/>
</dbReference>
<evidence type="ECO:0000256" key="4">
    <source>
        <dbReference type="RuleBase" id="RU361279"/>
    </source>
</evidence>
<proteinExistence type="inferred from homology"/>
<evidence type="ECO:0000256" key="2">
    <source>
        <dbReference type="ARBA" id="ARBA00022741"/>
    </source>
</evidence>